<dbReference type="CDD" id="cd00111">
    <property type="entry name" value="Trefoil"/>
    <property type="match status" value="2"/>
</dbReference>
<dbReference type="InterPro" id="IPR013780">
    <property type="entry name" value="Glyco_hydro_b"/>
</dbReference>
<dbReference type="InterPro" id="IPR000519">
    <property type="entry name" value="P_trefoil_dom"/>
</dbReference>
<keyword evidence="7 9" id="KW-0326">Glycosidase</keyword>
<dbReference type="SUPFAM" id="SSF74650">
    <property type="entry name" value="Galactose mutarotase-like"/>
    <property type="match status" value="1"/>
</dbReference>
<comment type="caution">
    <text evidence="12">The sequence shown here is derived from an EMBL/GenBank/DDBJ whole genome shotgun (WGS) entry which is preliminary data.</text>
</comment>
<evidence type="ECO:0000256" key="2">
    <source>
        <dbReference type="ARBA" id="ARBA00007806"/>
    </source>
</evidence>
<feature type="chain" id="PRO_5042991138" description="P-type domain-containing protein" evidence="10">
    <location>
        <begin position="22"/>
        <end position="946"/>
    </location>
</feature>
<dbReference type="InterPro" id="IPR030458">
    <property type="entry name" value="Glyco_hydro_31_AS"/>
</dbReference>
<dbReference type="Gene3D" id="3.20.20.80">
    <property type="entry name" value="Glycosidases"/>
    <property type="match status" value="1"/>
</dbReference>
<dbReference type="Pfam" id="PF00088">
    <property type="entry name" value="Trefoil"/>
    <property type="match status" value="2"/>
</dbReference>
<dbReference type="SUPFAM" id="SSF51445">
    <property type="entry name" value="(Trans)glycosidases"/>
    <property type="match status" value="1"/>
</dbReference>
<sequence>MRSRGFIILVFLVPSMNGVTSLDLTRNRRDDACQIDQNQRIDCYPESGSSHQGCLDRGCCWLEPPGGIHNIPWCFKPSGGATGQITRAPINVDPKCATTPEDRRVDCYPEPGSTKGGCESRGCCWQASSTPGVPYCYYVEDKDIGYKVDSISADKSSAAISIIKAGHWANPVNNLKLDIYRETPKRLHFKITDPNNKRFEVPITTPVPSNDAGDTTEYDIQIVEEQFGIVVKRKSSGAILFDTSIGPLTYADQYIDIATSLPTSYIYGLGEHRGQFWLDPKQHRKLGMWARDIPPSDNVNLYGSHPFFLAMENDGNAYGVFLLNSNAMEVTLSPTTPVTLRYKTIGGILDFYIFTGPSPNEVIEQYLEVIGKPMLPPYWSLGFHNCRWGYGGSASMREVIKRLRDNGIPFDTQWNDIDYMTEHRDWSYDTNTYGELPAIVKDLHDHDQKYVMILDPGISSTATNYASYDEGVQDDIFIKDADGNNLVGSVWPGETTYPDFTNPKAEVWWERQGKRFHDQIPYDGIWIDMNEPSNFVVGSTKGCTNNRYDNPPFTPVMAGGNLRDKTICPSSKQYLGMHYDLHNMYGHFEGIATNELLTNIRKKRPFVLSRSTFVSSGKYVAHWEGDNNSDWYDLKISIPEILNFNMFGIPFVGCDLCGFFGTTTDELCTRWFQLGTFYPFMRNHRDNKGPHQDPMSPDFTSTTQASIKKTLLLRYRILPYLYTSLYLSHTTGQGVARPLFFKYPTDQTTLTIDDQFMWRDGLLVSPVVTQGGQQVEAYFPNDRWFDFYDGGEIASTGKKVTLQAPIDKINLHIRGGTIIPVQEPDVTTTASRKKNFGLIVAPTSTQTAEGTLFWDDGDSLDSISGGHYNIIDFKLSGSKLIGTPTKSGYQTTMTLGSVDVYGIPANPARVMVNGAEMAHTYNAQTKALHIERLHSDLLQPLIITWS</sequence>
<evidence type="ECO:0000259" key="11">
    <source>
        <dbReference type="PROSITE" id="PS51448"/>
    </source>
</evidence>
<dbReference type="Gene3D" id="4.10.110.10">
    <property type="entry name" value="Spasmolytic Protein, domain 1"/>
    <property type="match status" value="2"/>
</dbReference>
<dbReference type="GO" id="GO:0004558">
    <property type="term" value="F:alpha-1,4-glucosidase activity"/>
    <property type="evidence" value="ECO:0007669"/>
    <property type="project" value="TreeGrafter"/>
</dbReference>
<dbReference type="Gene3D" id="2.60.40.1760">
    <property type="entry name" value="glycosyl hydrolase (family 31)"/>
    <property type="match status" value="1"/>
</dbReference>
<dbReference type="InterPro" id="IPR000322">
    <property type="entry name" value="Glyco_hydro_31_TIM"/>
</dbReference>
<dbReference type="PROSITE" id="PS51448">
    <property type="entry name" value="P_TREFOIL_2"/>
    <property type="match status" value="2"/>
</dbReference>
<dbReference type="Pfam" id="PF01055">
    <property type="entry name" value="Glyco_hydro_31_2nd"/>
    <property type="match status" value="1"/>
</dbReference>
<dbReference type="GO" id="GO:0030246">
    <property type="term" value="F:carbohydrate binding"/>
    <property type="evidence" value="ECO:0007669"/>
    <property type="project" value="InterPro"/>
</dbReference>
<dbReference type="SUPFAM" id="SSF57492">
    <property type="entry name" value="Trefoil"/>
    <property type="match status" value="1"/>
</dbReference>
<dbReference type="AlphaFoldDB" id="A0AAN8K085"/>
<dbReference type="PANTHER" id="PTHR22762">
    <property type="entry name" value="ALPHA-GLUCOSIDASE"/>
    <property type="match status" value="1"/>
</dbReference>
<keyword evidence="5" id="KW-1015">Disulfide bond</keyword>
<evidence type="ECO:0000256" key="4">
    <source>
        <dbReference type="ARBA" id="ARBA00023136"/>
    </source>
</evidence>
<reference evidence="12 13" key="1">
    <citation type="submission" date="2024-01" db="EMBL/GenBank/DDBJ databases">
        <title>The genome of the rayed Mediterranean limpet Patella caerulea (Linnaeus, 1758).</title>
        <authorList>
            <person name="Anh-Thu Weber A."/>
            <person name="Halstead-Nussloch G."/>
        </authorList>
    </citation>
    <scope>NUCLEOTIDE SEQUENCE [LARGE SCALE GENOMIC DNA]</scope>
    <source>
        <strain evidence="12">AATW-2023a</strain>
        <tissue evidence="12">Whole specimen</tissue>
    </source>
</reference>
<dbReference type="InterPro" id="IPR048395">
    <property type="entry name" value="Glyco_hydro_31_C"/>
</dbReference>
<dbReference type="CDD" id="cd06602">
    <property type="entry name" value="GH31_MGAM_SI_GAA"/>
    <property type="match status" value="1"/>
</dbReference>
<evidence type="ECO:0000256" key="3">
    <source>
        <dbReference type="ARBA" id="ARBA00022801"/>
    </source>
</evidence>
<dbReference type="Pfam" id="PF13802">
    <property type="entry name" value="Gal_mutarotas_2"/>
    <property type="match status" value="1"/>
</dbReference>
<dbReference type="SMART" id="SM00018">
    <property type="entry name" value="PD"/>
    <property type="match status" value="2"/>
</dbReference>
<dbReference type="InterPro" id="IPR044913">
    <property type="entry name" value="P_trefoil_dom_sf"/>
</dbReference>
<evidence type="ECO:0000256" key="9">
    <source>
        <dbReference type="RuleBase" id="RU361185"/>
    </source>
</evidence>
<evidence type="ECO:0000256" key="5">
    <source>
        <dbReference type="ARBA" id="ARBA00023157"/>
    </source>
</evidence>
<dbReference type="PROSITE" id="PS00129">
    <property type="entry name" value="GLYCOSYL_HYDROL_F31_1"/>
    <property type="match status" value="1"/>
</dbReference>
<keyword evidence="4" id="KW-0472">Membrane</keyword>
<dbReference type="Pfam" id="PF21365">
    <property type="entry name" value="Glyco_hydro_31_3rd"/>
    <property type="match status" value="1"/>
</dbReference>
<evidence type="ECO:0000313" key="12">
    <source>
        <dbReference type="EMBL" id="KAK6185390.1"/>
    </source>
</evidence>
<dbReference type="EMBL" id="JAZGQO010000006">
    <property type="protein sequence ID" value="KAK6185390.1"/>
    <property type="molecule type" value="Genomic_DNA"/>
</dbReference>
<keyword evidence="13" id="KW-1185">Reference proteome</keyword>
<keyword evidence="10" id="KW-0732">Signal</keyword>
<accession>A0AAN8K085</accession>
<protein>
    <recommendedName>
        <fullName evidence="11">P-type domain-containing protein</fullName>
    </recommendedName>
</protein>
<dbReference type="PANTHER" id="PTHR22762:SF131">
    <property type="entry name" value="GLYCOSIDE HYDROLASE FAMILY 31 N-TERMINAL DOMAIN-CONTAINING PROTEIN"/>
    <property type="match status" value="1"/>
</dbReference>
<name>A0AAN8K085_PATCE</name>
<dbReference type="FunFam" id="2.60.40.1180:FF:000001">
    <property type="entry name" value="Maltase-glucoamylase, intestinal"/>
    <property type="match status" value="1"/>
</dbReference>
<dbReference type="Gene3D" id="2.60.40.1180">
    <property type="entry name" value="Golgi alpha-mannosidase II"/>
    <property type="match status" value="2"/>
</dbReference>
<dbReference type="PROSITE" id="PS00025">
    <property type="entry name" value="P_TREFOIL_1"/>
    <property type="match status" value="2"/>
</dbReference>
<keyword evidence="6" id="KW-0325">Glycoprotein</keyword>
<gene>
    <name evidence="12" type="ORF">SNE40_007635</name>
</gene>
<feature type="signal peptide" evidence="10">
    <location>
        <begin position="1"/>
        <end position="21"/>
    </location>
</feature>
<dbReference type="CDD" id="cd14752">
    <property type="entry name" value="GH31_N"/>
    <property type="match status" value="1"/>
</dbReference>
<comment type="similarity">
    <text evidence="2 9">Belongs to the glycosyl hydrolase 31 family.</text>
</comment>
<dbReference type="GO" id="GO:0012505">
    <property type="term" value="C:endomembrane system"/>
    <property type="evidence" value="ECO:0007669"/>
    <property type="project" value="UniProtKB-SubCell"/>
</dbReference>
<dbReference type="GO" id="GO:0005975">
    <property type="term" value="P:carbohydrate metabolic process"/>
    <property type="evidence" value="ECO:0007669"/>
    <property type="project" value="InterPro"/>
</dbReference>
<dbReference type="InterPro" id="IPR017853">
    <property type="entry name" value="GH"/>
</dbReference>
<comment type="subcellular location">
    <subcellularLocation>
        <location evidence="1">Endomembrane system</location>
    </subcellularLocation>
</comment>
<dbReference type="InterPro" id="IPR017957">
    <property type="entry name" value="P_trefoil_CS"/>
</dbReference>
<evidence type="ECO:0000256" key="6">
    <source>
        <dbReference type="ARBA" id="ARBA00023180"/>
    </source>
</evidence>
<evidence type="ECO:0000256" key="1">
    <source>
        <dbReference type="ARBA" id="ARBA00004308"/>
    </source>
</evidence>
<feature type="domain" description="P-type" evidence="11">
    <location>
        <begin position="31"/>
        <end position="78"/>
    </location>
</feature>
<evidence type="ECO:0000256" key="7">
    <source>
        <dbReference type="ARBA" id="ARBA00023295"/>
    </source>
</evidence>
<feature type="domain" description="P-type" evidence="11">
    <location>
        <begin position="94"/>
        <end position="140"/>
    </location>
</feature>
<organism evidence="12 13">
    <name type="scientific">Patella caerulea</name>
    <name type="common">Rayed Mediterranean limpet</name>
    <dbReference type="NCBI Taxonomy" id="87958"/>
    <lineage>
        <taxon>Eukaryota</taxon>
        <taxon>Metazoa</taxon>
        <taxon>Spiralia</taxon>
        <taxon>Lophotrochozoa</taxon>
        <taxon>Mollusca</taxon>
        <taxon>Gastropoda</taxon>
        <taxon>Patellogastropoda</taxon>
        <taxon>Patelloidea</taxon>
        <taxon>Patellidae</taxon>
        <taxon>Patella</taxon>
    </lineage>
</organism>
<evidence type="ECO:0000313" key="13">
    <source>
        <dbReference type="Proteomes" id="UP001347796"/>
    </source>
</evidence>
<evidence type="ECO:0000256" key="10">
    <source>
        <dbReference type="SAM" id="SignalP"/>
    </source>
</evidence>
<dbReference type="InterPro" id="IPR011013">
    <property type="entry name" value="Gal_mutarotase_sf_dom"/>
</dbReference>
<dbReference type="InterPro" id="IPR025887">
    <property type="entry name" value="Glyco_hydro_31_N_dom"/>
</dbReference>
<comment type="caution">
    <text evidence="8">Lacks conserved residue(s) required for the propagation of feature annotation.</text>
</comment>
<dbReference type="Proteomes" id="UP001347796">
    <property type="component" value="Unassembled WGS sequence"/>
</dbReference>
<dbReference type="SUPFAM" id="SSF51011">
    <property type="entry name" value="Glycosyl hydrolase domain"/>
    <property type="match status" value="1"/>
</dbReference>
<proteinExistence type="inferred from homology"/>
<keyword evidence="3 9" id="KW-0378">Hydrolase</keyword>
<evidence type="ECO:0000256" key="8">
    <source>
        <dbReference type="PROSITE-ProRule" id="PRU00779"/>
    </source>
</evidence>